<feature type="region of interest" description="Disordered" evidence="1">
    <location>
        <begin position="83"/>
        <end position="109"/>
    </location>
</feature>
<name>A0A8K0G6T0_IGNLU</name>
<evidence type="ECO:0000256" key="1">
    <source>
        <dbReference type="SAM" id="MobiDB-lite"/>
    </source>
</evidence>
<reference evidence="2" key="1">
    <citation type="submission" date="2019-08" db="EMBL/GenBank/DDBJ databases">
        <title>The genome of the North American firefly Photinus pyralis.</title>
        <authorList>
            <consortium name="Photinus pyralis genome working group"/>
            <person name="Fallon T.R."/>
            <person name="Sander Lower S.E."/>
            <person name="Weng J.-K."/>
        </authorList>
    </citation>
    <scope>NUCLEOTIDE SEQUENCE</scope>
    <source>
        <strain evidence="2">TRF0915ILg1</strain>
        <tissue evidence="2">Whole body</tissue>
    </source>
</reference>
<feature type="region of interest" description="Disordered" evidence="1">
    <location>
        <begin position="17"/>
        <end position="42"/>
    </location>
</feature>
<evidence type="ECO:0000313" key="2">
    <source>
        <dbReference type="EMBL" id="KAF2890667.1"/>
    </source>
</evidence>
<accession>A0A8K0G6T0</accession>
<evidence type="ECO:0000313" key="3">
    <source>
        <dbReference type="Proteomes" id="UP000801492"/>
    </source>
</evidence>
<feature type="compositionally biased region" description="Basic residues" evidence="1">
    <location>
        <begin position="86"/>
        <end position="97"/>
    </location>
</feature>
<proteinExistence type="predicted"/>
<sequence>MWLEERKRGKLSLLDLHKGVNNDSSNIPKKEHEQSAHQKGSFGVNRSCTSINTGSGQPIHCLIQAFCGKGEGTNKLKKVKIEKTKEKKNKSKGKALKKQKEDNFSEESIDDGNLNDMDLLVGKRKPDDEDAICPFFEKDYLRMITKESCG</sequence>
<protein>
    <submittedName>
        <fullName evidence="2">Uncharacterized protein</fullName>
    </submittedName>
</protein>
<comment type="caution">
    <text evidence="2">The sequence shown here is derived from an EMBL/GenBank/DDBJ whole genome shotgun (WGS) entry which is preliminary data.</text>
</comment>
<organism evidence="2 3">
    <name type="scientific">Ignelater luminosus</name>
    <name type="common">Cucubano</name>
    <name type="synonym">Pyrophorus luminosus</name>
    <dbReference type="NCBI Taxonomy" id="2038154"/>
    <lineage>
        <taxon>Eukaryota</taxon>
        <taxon>Metazoa</taxon>
        <taxon>Ecdysozoa</taxon>
        <taxon>Arthropoda</taxon>
        <taxon>Hexapoda</taxon>
        <taxon>Insecta</taxon>
        <taxon>Pterygota</taxon>
        <taxon>Neoptera</taxon>
        <taxon>Endopterygota</taxon>
        <taxon>Coleoptera</taxon>
        <taxon>Polyphaga</taxon>
        <taxon>Elateriformia</taxon>
        <taxon>Elateroidea</taxon>
        <taxon>Elateridae</taxon>
        <taxon>Agrypninae</taxon>
        <taxon>Pyrophorini</taxon>
        <taxon>Ignelater</taxon>
    </lineage>
</organism>
<keyword evidence="3" id="KW-1185">Reference proteome</keyword>
<dbReference type="AlphaFoldDB" id="A0A8K0G6T0"/>
<dbReference type="Proteomes" id="UP000801492">
    <property type="component" value="Unassembled WGS sequence"/>
</dbReference>
<gene>
    <name evidence="2" type="ORF">ILUMI_15506</name>
</gene>
<dbReference type="EMBL" id="VTPC01048456">
    <property type="protein sequence ID" value="KAF2890667.1"/>
    <property type="molecule type" value="Genomic_DNA"/>
</dbReference>